<evidence type="ECO:0000313" key="2">
    <source>
        <dbReference type="Proteomes" id="UP001166304"/>
    </source>
</evidence>
<dbReference type="RefSeq" id="WP_162413193.1">
    <property type="nucleotide sequence ID" value="NZ_JAHQXE010000002.1"/>
</dbReference>
<sequence length="109" mass="11761">MFEEGERRSDSQSGWAFIAAYDGAAAVIDAVLELDPTERYTKTELSDVAGVPLKTLYLDGTLEELVTVGLLEKHGDEGEETVFSVDDGSPVFDAALAFDDAVRDQQSDA</sequence>
<dbReference type="Proteomes" id="UP001166304">
    <property type="component" value="Unassembled WGS sequence"/>
</dbReference>
<dbReference type="EMBL" id="JAHQXE010000002">
    <property type="protein sequence ID" value="MBV0902015.1"/>
    <property type="molecule type" value="Genomic_DNA"/>
</dbReference>
<keyword evidence="2" id="KW-1185">Reference proteome</keyword>
<dbReference type="AlphaFoldDB" id="A0AA41G089"/>
<reference evidence="1" key="1">
    <citation type="submission" date="2021-06" db="EMBL/GenBank/DDBJ databases">
        <title>New haloarchaea isolates fom saline soil.</title>
        <authorList>
            <person name="Duran-Viseras A."/>
            <person name="Sanchez-Porro C.S."/>
            <person name="Ventosa A."/>
        </authorList>
    </citation>
    <scope>NUCLEOTIDE SEQUENCE</scope>
    <source>
        <strain evidence="1">JCM 18369</strain>
    </source>
</reference>
<name>A0AA41G089_9EURY</name>
<gene>
    <name evidence="1" type="ORF">KTS37_09460</name>
</gene>
<comment type="caution">
    <text evidence="1">The sequence shown here is derived from an EMBL/GenBank/DDBJ whole genome shotgun (WGS) entry which is preliminary data.</text>
</comment>
<organism evidence="1 2">
    <name type="scientific">Haloarcula salina</name>
    <dbReference type="NCBI Taxonomy" id="1429914"/>
    <lineage>
        <taxon>Archaea</taxon>
        <taxon>Methanobacteriati</taxon>
        <taxon>Methanobacteriota</taxon>
        <taxon>Stenosarchaea group</taxon>
        <taxon>Halobacteria</taxon>
        <taxon>Halobacteriales</taxon>
        <taxon>Haloarculaceae</taxon>
        <taxon>Haloarcula</taxon>
    </lineage>
</organism>
<proteinExistence type="predicted"/>
<accession>A0AA41G089</accession>
<protein>
    <submittedName>
        <fullName evidence="1">Uncharacterized protein</fullName>
    </submittedName>
</protein>
<evidence type="ECO:0000313" key="1">
    <source>
        <dbReference type="EMBL" id="MBV0902015.1"/>
    </source>
</evidence>